<reference evidence="2" key="1">
    <citation type="submission" date="2020-10" db="EMBL/GenBank/DDBJ databases">
        <authorList>
            <person name="Han B."/>
            <person name="Lu T."/>
            <person name="Zhao Q."/>
            <person name="Huang X."/>
            <person name="Zhao Y."/>
        </authorList>
    </citation>
    <scope>NUCLEOTIDE SEQUENCE</scope>
</reference>
<feature type="compositionally biased region" description="Basic residues" evidence="1">
    <location>
        <begin position="91"/>
        <end position="107"/>
    </location>
</feature>
<comment type="caution">
    <text evidence="2">The sequence shown here is derived from an EMBL/GenBank/DDBJ whole genome shotgun (WGS) entry which is preliminary data.</text>
</comment>
<accession>A0A811QIS5</accession>
<dbReference type="AlphaFoldDB" id="A0A811QIS5"/>
<evidence type="ECO:0000313" key="2">
    <source>
        <dbReference type="EMBL" id="CAD6255786.1"/>
    </source>
</evidence>
<protein>
    <submittedName>
        <fullName evidence="2">Uncharacterized protein</fullName>
    </submittedName>
</protein>
<sequence length="342" mass="37913">MEVKTMVTDLKEEVKLEAKKEIKVEVAPTVAAIKEEIKLEVKEKAIKVEVAPMMVEMKEEVVKPGVEEEIEMVLVVVEEVEEEKKEVEEKKKKKVTKKRKSRKQKKKTTQEKMKKSKKKRHQQSSCGGLVSHLRYESFCPCGASLICEKCGLGPPKACQGDIATYHDTIKVAEGCVLHTPMQAGSGSPQPSLNFIMDSGAHSHMTWNGDPGFLKPYPCKVDLPIRGVKGVGGKICIVSGCGYINTGAITLEGVLHVPDGGVNLVSLSKLVDDYSARVVFDKKLFSVKRLQDKEMIGNGHRVGSHYFLDHFLPGCLYVDQLQTTQHVQQRDGSFASSSRATRF</sequence>
<evidence type="ECO:0000313" key="3">
    <source>
        <dbReference type="Proteomes" id="UP000604825"/>
    </source>
</evidence>
<proteinExistence type="predicted"/>
<gene>
    <name evidence="2" type="ORF">NCGR_LOCUS39323</name>
</gene>
<dbReference type="Proteomes" id="UP000604825">
    <property type="component" value="Unassembled WGS sequence"/>
</dbReference>
<keyword evidence="3" id="KW-1185">Reference proteome</keyword>
<evidence type="ECO:0000256" key="1">
    <source>
        <dbReference type="SAM" id="MobiDB-lite"/>
    </source>
</evidence>
<dbReference type="EMBL" id="CAJGYO010000010">
    <property type="protein sequence ID" value="CAD6255786.1"/>
    <property type="molecule type" value="Genomic_DNA"/>
</dbReference>
<feature type="region of interest" description="Disordered" evidence="1">
    <location>
        <begin position="87"/>
        <end position="125"/>
    </location>
</feature>
<name>A0A811QIS5_9POAL</name>
<organism evidence="2 3">
    <name type="scientific">Miscanthus lutarioriparius</name>
    <dbReference type="NCBI Taxonomy" id="422564"/>
    <lineage>
        <taxon>Eukaryota</taxon>
        <taxon>Viridiplantae</taxon>
        <taxon>Streptophyta</taxon>
        <taxon>Embryophyta</taxon>
        <taxon>Tracheophyta</taxon>
        <taxon>Spermatophyta</taxon>
        <taxon>Magnoliopsida</taxon>
        <taxon>Liliopsida</taxon>
        <taxon>Poales</taxon>
        <taxon>Poaceae</taxon>
        <taxon>PACMAD clade</taxon>
        <taxon>Panicoideae</taxon>
        <taxon>Andropogonodae</taxon>
        <taxon>Andropogoneae</taxon>
        <taxon>Saccharinae</taxon>
        <taxon>Miscanthus</taxon>
    </lineage>
</organism>